<dbReference type="GO" id="GO:0005789">
    <property type="term" value="C:endoplasmic reticulum membrane"/>
    <property type="evidence" value="ECO:0007669"/>
    <property type="project" value="TreeGrafter"/>
</dbReference>
<evidence type="ECO:0000256" key="3">
    <source>
        <dbReference type="ARBA" id="ARBA00022679"/>
    </source>
</evidence>
<feature type="domain" description="Sphingomyelin synthase-like" evidence="11">
    <location>
        <begin position="148"/>
        <end position="225"/>
    </location>
</feature>
<feature type="compositionally biased region" description="Polar residues" evidence="9">
    <location>
        <begin position="330"/>
        <end position="350"/>
    </location>
</feature>
<evidence type="ECO:0000256" key="1">
    <source>
        <dbReference type="ARBA" id="ARBA00004141"/>
    </source>
</evidence>
<reference evidence="12" key="1">
    <citation type="journal article" date="2020" name="Fungal Divers.">
        <title>Resolving the Mortierellaceae phylogeny through synthesis of multi-gene phylogenetics and phylogenomics.</title>
        <authorList>
            <person name="Vandepol N."/>
            <person name="Liber J."/>
            <person name="Desiro A."/>
            <person name="Na H."/>
            <person name="Kennedy M."/>
            <person name="Barry K."/>
            <person name="Grigoriev I.V."/>
            <person name="Miller A.N."/>
            <person name="O'Donnell K."/>
            <person name="Stajich J.E."/>
            <person name="Bonito G."/>
        </authorList>
    </citation>
    <scope>NUCLEOTIDE SEQUENCE</scope>
    <source>
        <strain evidence="12">KOD1015</strain>
    </source>
</reference>
<feature type="transmembrane region" description="Helical" evidence="10">
    <location>
        <begin position="105"/>
        <end position="125"/>
    </location>
</feature>
<dbReference type="GO" id="GO:0047493">
    <property type="term" value="F:ceramide cholinephosphotransferase activity"/>
    <property type="evidence" value="ECO:0007669"/>
    <property type="project" value="TreeGrafter"/>
</dbReference>
<dbReference type="GO" id="GO:0046513">
    <property type="term" value="P:ceramide biosynthetic process"/>
    <property type="evidence" value="ECO:0007669"/>
    <property type="project" value="TreeGrafter"/>
</dbReference>
<feature type="transmembrane region" description="Helical" evidence="10">
    <location>
        <begin position="21"/>
        <end position="40"/>
    </location>
</feature>
<comment type="caution">
    <text evidence="12">The sequence shown here is derived from an EMBL/GenBank/DDBJ whole genome shotgun (WGS) entry which is preliminary data.</text>
</comment>
<dbReference type="EMBL" id="JAABOA010002423">
    <property type="protein sequence ID" value="KAF9579890.1"/>
    <property type="molecule type" value="Genomic_DNA"/>
</dbReference>
<dbReference type="AlphaFoldDB" id="A0A9P6FSF6"/>
<feature type="transmembrane region" description="Helical" evidence="10">
    <location>
        <begin position="214"/>
        <end position="234"/>
    </location>
</feature>
<evidence type="ECO:0000256" key="6">
    <source>
        <dbReference type="ARBA" id="ARBA00022989"/>
    </source>
</evidence>
<dbReference type="OrthoDB" id="422827at2759"/>
<evidence type="ECO:0000313" key="13">
    <source>
        <dbReference type="Proteomes" id="UP000780801"/>
    </source>
</evidence>
<keyword evidence="13" id="KW-1185">Reference proteome</keyword>
<evidence type="ECO:0000256" key="7">
    <source>
        <dbReference type="ARBA" id="ARBA00023098"/>
    </source>
</evidence>
<protein>
    <recommendedName>
        <fullName evidence="11">Sphingomyelin synthase-like domain-containing protein</fullName>
    </recommendedName>
</protein>
<keyword evidence="3" id="KW-0808">Transferase</keyword>
<evidence type="ECO:0000256" key="10">
    <source>
        <dbReference type="SAM" id="Phobius"/>
    </source>
</evidence>
<feature type="compositionally biased region" description="Polar residues" evidence="9">
    <location>
        <begin position="358"/>
        <end position="385"/>
    </location>
</feature>
<keyword evidence="4 10" id="KW-0812">Transmembrane</keyword>
<dbReference type="Pfam" id="PF14360">
    <property type="entry name" value="PAP2_C"/>
    <property type="match status" value="1"/>
</dbReference>
<comment type="similarity">
    <text evidence="2">Belongs to the sphingomyelin synthase family.</text>
</comment>
<evidence type="ECO:0000256" key="8">
    <source>
        <dbReference type="ARBA" id="ARBA00023136"/>
    </source>
</evidence>
<dbReference type="InterPro" id="IPR045221">
    <property type="entry name" value="Sphingomyelin_synth-like"/>
</dbReference>
<evidence type="ECO:0000256" key="9">
    <source>
        <dbReference type="SAM" id="MobiDB-lite"/>
    </source>
</evidence>
<keyword evidence="5" id="KW-0746">Sphingolipid metabolism</keyword>
<dbReference type="GO" id="GO:0005886">
    <property type="term" value="C:plasma membrane"/>
    <property type="evidence" value="ECO:0007669"/>
    <property type="project" value="TreeGrafter"/>
</dbReference>
<feature type="transmembrane region" description="Helical" evidence="10">
    <location>
        <begin position="181"/>
        <end position="202"/>
    </location>
</feature>
<sequence length="385" mass="44043">MSSWKQRLKGWFFQRYKFTKQSIFWTLLCVIIFALTLYFMNVMANVASYLSPDNTTTPKLSDRLFEAIPSIKLLWLTDLADALMFVPTIILVLTHYRPLYLLCKVLLTWALCNLMRITTVAITSFPDPRDGCMHSLGEFFTTFTLHRCGDCMFSGHTVIFVISALVWTGHGYHRFPRRLRWLAWISLIFVWCLCIGSAIIVIANRAHYTVDVLVAFYVAGGNFYIWTYIFHRYIESKGRLRDMTHPWGDGPDPRPHVQERDRRKREAQGVTDPEKYTMTTNSARVRETPMQSVVIDTPVEPEEGPSSIRAHPHDMVDSGTRSRAYDPFSPQGSSNTGYQHDSPKDGSQLTLPHGQLVIRTQNEHPTSNPAQLPGTQFTTAVDNAK</sequence>
<evidence type="ECO:0000313" key="12">
    <source>
        <dbReference type="EMBL" id="KAF9579890.1"/>
    </source>
</evidence>
<evidence type="ECO:0000256" key="4">
    <source>
        <dbReference type="ARBA" id="ARBA00022692"/>
    </source>
</evidence>
<feature type="compositionally biased region" description="Basic and acidic residues" evidence="9">
    <location>
        <begin position="251"/>
        <end position="275"/>
    </location>
</feature>
<dbReference type="GO" id="GO:0033188">
    <property type="term" value="F:sphingomyelin synthase activity"/>
    <property type="evidence" value="ECO:0007669"/>
    <property type="project" value="TreeGrafter"/>
</dbReference>
<dbReference type="PANTHER" id="PTHR21290:SF25">
    <property type="entry name" value="SPHINGOMYELIN SYNTHASE-RELATED PROTEIN 1"/>
    <property type="match status" value="1"/>
</dbReference>
<feature type="region of interest" description="Disordered" evidence="9">
    <location>
        <begin position="245"/>
        <end position="385"/>
    </location>
</feature>
<proteinExistence type="inferred from homology"/>
<accession>A0A9P6FSF6</accession>
<feature type="transmembrane region" description="Helical" evidence="10">
    <location>
        <begin position="73"/>
        <end position="93"/>
    </location>
</feature>
<dbReference type="PANTHER" id="PTHR21290">
    <property type="entry name" value="SPHINGOMYELIN SYNTHETASE"/>
    <property type="match status" value="1"/>
</dbReference>
<organism evidence="12 13">
    <name type="scientific">Lunasporangiospora selenospora</name>
    <dbReference type="NCBI Taxonomy" id="979761"/>
    <lineage>
        <taxon>Eukaryota</taxon>
        <taxon>Fungi</taxon>
        <taxon>Fungi incertae sedis</taxon>
        <taxon>Mucoromycota</taxon>
        <taxon>Mortierellomycotina</taxon>
        <taxon>Mortierellomycetes</taxon>
        <taxon>Mortierellales</taxon>
        <taxon>Mortierellaceae</taxon>
        <taxon>Lunasporangiospora</taxon>
    </lineage>
</organism>
<feature type="transmembrane region" description="Helical" evidence="10">
    <location>
        <begin position="152"/>
        <end position="169"/>
    </location>
</feature>
<evidence type="ECO:0000259" key="11">
    <source>
        <dbReference type="Pfam" id="PF14360"/>
    </source>
</evidence>
<keyword evidence="7" id="KW-0443">Lipid metabolism</keyword>
<dbReference type="GO" id="GO:0000139">
    <property type="term" value="C:Golgi membrane"/>
    <property type="evidence" value="ECO:0007669"/>
    <property type="project" value="TreeGrafter"/>
</dbReference>
<name>A0A9P6FSF6_9FUNG</name>
<keyword evidence="6 10" id="KW-1133">Transmembrane helix</keyword>
<comment type="subcellular location">
    <subcellularLocation>
        <location evidence="1">Membrane</location>
        <topology evidence="1">Multi-pass membrane protein</topology>
    </subcellularLocation>
</comment>
<dbReference type="CDD" id="cd01610">
    <property type="entry name" value="PAP2_like"/>
    <property type="match status" value="1"/>
</dbReference>
<evidence type="ECO:0000256" key="5">
    <source>
        <dbReference type="ARBA" id="ARBA00022919"/>
    </source>
</evidence>
<dbReference type="InterPro" id="IPR025749">
    <property type="entry name" value="Sphingomyelin_synth-like_dom"/>
</dbReference>
<keyword evidence="8 10" id="KW-0472">Membrane</keyword>
<evidence type="ECO:0000256" key="2">
    <source>
        <dbReference type="ARBA" id="ARBA00005441"/>
    </source>
</evidence>
<dbReference type="Proteomes" id="UP000780801">
    <property type="component" value="Unassembled WGS sequence"/>
</dbReference>
<gene>
    <name evidence="12" type="ORF">BGW38_003672</name>
</gene>